<dbReference type="GO" id="GO:0031411">
    <property type="term" value="C:gas vesicle"/>
    <property type="evidence" value="ECO:0007669"/>
    <property type="project" value="InterPro"/>
</dbReference>
<dbReference type="Proteomes" id="UP000319783">
    <property type="component" value="Unassembled WGS sequence"/>
</dbReference>
<organism evidence="1 2">
    <name type="scientific">Candidatus Jettenia ecosi</name>
    <dbReference type="NCBI Taxonomy" id="2494326"/>
    <lineage>
        <taxon>Bacteria</taxon>
        <taxon>Pseudomonadati</taxon>
        <taxon>Planctomycetota</taxon>
        <taxon>Candidatus Brocadiia</taxon>
        <taxon>Candidatus Brocadiales</taxon>
        <taxon>Candidatus Brocadiaceae</taxon>
        <taxon>Candidatus Jettenia</taxon>
    </lineage>
</organism>
<reference evidence="1 2" key="1">
    <citation type="submission" date="2019-04" db="EMBL/GenBank/DDBJ databases">
        <title>Genome of a novel bacterium Candidatus Jettenia ecosi reconstructed from metagenome of an anammox bioreactor.</title>
        <authorList>
            <person name="Mardanov A.V."/>
            <person name="Beletsky A.V."/>
            <person name="Ravin N.V."/>
            <person name="Botchkova E.A."/>
            <person name="Litti Y.V."/>
            <person name="Nozhevnikova A.N."/>
        </authorList>
    </citation>
    <scope>NUCLEOTIDE SEQUENCE [LARGE SCALE GENOMIC DNA]</scope>
    <source>
        <strain evidence="1">J2</strain>
    </source>
</reference>
<proteinExistence type="predicted"/>
<protein>
    <submittedName>
        <fullName evidence="1">Uncharacterized protein</fullName>
    </submittedName>
</protein>
<comment type="caution">
    <text evidence="1">The sequence shown here is derived from an EMBL/GenBank/DDBJ whole genome shotgun (WGS) entry which is preliminary data.</text>
</comment>
<gene>
    <name evidence="1" type="ORF">JETT_3652</name>
</gene>
<sequence length="50" mass="5752">MVMNAAFLIKQQMLASFRDSINIQGEKYKNEGLMLELTGPWPPYSFCPEL</sequence>
<evidence type="ECO:0000313" key="2">
    <source>
        <dbReference type="Proteomes" id="UP000319783"/>
    </source>
</evidence>
<dbReference type="AlphaFoldDB" id="A0A533QHP9"/>
<accession>A0A533QHP9</accession>
<dbReference type="InterPro" id="IPR009430">
    <property type="entry name" value="GvpL/GvpF"/>
</dbReference>
<dbReference type="GO" id="GO:0031412">
    <property type="term" value="P:gas vesicle organization"/>
    <property type="evidence" value="ECO:0007669"/>
    <property type="project" value="InterPro"/>
</dbReference>
<name>A0A533QHP9_9BACT</name>
<evidence type="ECO:0000313" key="1">
    <source>
        <dbReference type="EMBL" id="TLD40090.1"/>
    </source>
</evidence>
<dbReference type="Pfam" id="PF06386">
    <property type="entry name" value="GvpL_GvpF"/>
    <property type="match status" value="1"/>
</dbReference>
<dbReference type="EMBL" id="SULG01000134">
    <property type="protein sequence ID" value="TLD40090.1"/>
    <property type="molecule type" value="Genomic_DNA"/>
</dbReference>